<dbReference type="OrthoDB" id="2967263at2759"/>
<dbReference type="SUPFAM" id="SSF55144">
    <property type="entry name" value="LigT-like"/>
    <property type="match status" value="1"/>
</dbReference>
<dbReference type="InterPro" id="IPR009097">
    <property type="entry name" value="Cyclic_Pdiesterase"/>
</dbReference>
<protein>
    <submittedName>
        <fullName evidence="1">Uncharacterized protein</fullName>
    </submittedName>
</protein>
<gene>
    <name evidence="1" type="ORF">K452DRAFT_314659</name>
</gene>
<dbReference type="Proteomes" id="UP000799438">
    <property type="component" value="Unassembled WGS sequence"/>
</dbReference>
<dbReference type="RefSeq" id="XP_033403236.1">
    <property type="nucleotide sequence ID" value="XM_033543778.1"/>
</dbReference>
<dbReference type="AlphaFoldDB" id="A0A6A6BUN1"/>
<evidence type="ECO:0000313" key="1">
    <source>
        <dbReference type="EMBL" id="KAF2147528.1"/>
    </source>
</evidence>
<accession>A0A6A6BUN1</accession>
<dbReference type="EMBL" id="ML995474">
    <property type="protein sequence ID" value="KAF2147528.1"/>
    <property type="molecule type" value="Genomic_DNA"/>
</dbReference>
<evidence type="ECO:0000313" key="2">
    <source>
        <dbReference type="Proteomes" id="UP000799438"/>
    </source>
</evidence>
<reference evidence="1" key="1">
    <citation type="journal article" date="2020" name="Stud. Mycol.">
        <title>101 Dothideomycetes genomes: a test case for predicting lifestyles and emergence of pathogens.</title>
        <authorList>
            <person name="Haridas S."/>
            <person name="Albert R."/>
            <person name="Binder M."/>
            <person name="Bloem J."/>
            <person name="Labutti K."/>
            <person name="Salamov A."/>
            <person name="Andreopoulos B."/>
            <person name="Baker S."/>
            <person name="Barry K."/>
            <person name="Bills G."/>
            <person name="Bluhm B."/>
            <person name="Cannon C."/>
            <person name="Castanera R."/>
            <person name="Culley D."/>
            <person name="Daum C."/>
            <person name="Ezra D."/>
            <person name="Gonzalez J."/>
            <person name="Henrissat B."/>
            <person name="Kuo A."/>
            <person name="Liang C."/>
            <person name="Lipzen A."/>
            <person name="Lutzoni F."/>
            <person name="Magnuson J."/>
            <person name="Mondo S."/>
            <person name="Nolan M."/>
            <person name="Ohm R."/>
            <person name="Pangilinan J."/>
            <person name="Park H.-J."/>
            <person name="Ramirez L."/>
            <person name="Alfaro M."/>
            <person name="Sun H."/>
            <person name="Tritt A."/>
            <person name="Yoshinaga Y."/>
            <person name="Zwiers L.-H."/>
            <person name="Turgeon B."/>
            <person name="Goodwin S."/>
            <person name="Spatafora J."/>
            <person name="Crous P."/>
            <person name="Grigoriev I."/>
        </authorList>
    </citation>
    <scope>NUCLEOTIDE SEQUENCE</scope>
    <source>
        <strain evidence="1">CBS 121167</strain>
    </source>
</reference>
<keyword evidence="2" id="KW-1185">Reference proteome</keyword>
<proteinExistence type="predicted"/>
<organism evidence="1 2">
    <name type="scientific">Aplosporella prunicola CBS 121167</name>
    <dbReference type="NCBI Taxonomy" id="1176127"/>
    <lineage>
        <taxon>Eukaryota</taxon>
        <taxon>Fungi</taxon>
        <taxon>Dikarya</taxon>
        <taxon>Ascomycota</taxon>
        <taxon>Pezizomycotina</taxon>
        <taxon>Dothideomycetes</taxon>
        <taxon>Dothideomycetes incertae sedis</taxon>
        <taxon>Botryosphaeriales</taxon>
        <taxon>Aplosporellaceae</taxon>
        <taxon>Aplosporella</taxon>
    </lineage>
</organism>
<sequence>MAPEPPTTVHLTSYDDLSGASLTSFTNPYDALLTVSKNDPKQLQVHYEKHRVSRNEQQKAKLLAPEFEGVVVDPILKRLEDPTIEPGFVDPRHCLVFWARPPQKVRTLAAEVQKKLSEVVPNLWLMPQSSLHMTALEVTHSQTPATIEALVAQMQPAIPSIANHTHAHHARLIKPQLGFDASAIALSFVPATGPTDTYSYHHLRRDLYARVRGTGVDVASRYVVPSAHLTLARFICAEDFLTAEADGTGVGAGDVSVGAGADGAGELSTTAALTPSGAARGTPVVDRAKVRKLVERIDEVNRWLEREFWPRQGEETREGGEWVVGEERGLECRKGALWYGAGGETVMLGEGF</sequence>
<name>A0A6A6BUN1_9PEZI</name>
<dbReference type="Gene3D" id="3.90.1140.10">
    <property type="entry name" value="Cyclic phosphodiesterase"/>
    <property type="match status" value="1"/>
</dbReference>
<dbReference type="GeneID" id="54301275"/>